<dbReference type="OrthoDB" id="1925334at2759"/>
<dbReference type="InterPro" id="IPR008259">
    <property type="entry name" value="FMN_hydac_DH_AS"/>
</dbReference>
<dbReference type="InterPro" id="IPR013785">
    <property type="entry name" value="Aldolase_TIM"/>
</dbReference>
<feature type="binding site" evidence="7">
    <location>
        <position position="115"/>
    </location>
    <ligand>
        <name>FMN</name>
        <dbReference type="ChEBI" id="CHEBI:58210"/>
    </ligand>
</feature>
<feature type="binding site" evidence="7">
    <location>
        <position position="261"/>
    </location>
    <ligand>
        <name>glyoxylate</name>
        <dbReference type="ChEBI" id="CHEBI:36655"/>
    </ligand>
</feature>
<evidence type="ECO:0000313" key="9">
    <source>
        <dbReference type="EMBL" id="KAA8642599.1"/>
    </source>
</evidence>
<dbReference type="InterPro" id="IPR012133">
    <property type="entry name" value="Alpha-hydoxy_acid_DH_FMN"/>
</dbReference>
<dbReference type="VEuPathDB" id="FungiDB:EYZ11_006204"/>
<dbReference type="Pfam" id="PF01070">
    <property type="entry name" value="FMN_dh"/>
    <property type="match status" value="1"/>
</dbReference>
<dbReference type="GO" id="GO:0005737">
    <property type="term" value="C:cytoplasm"/>
    <property type="evidence" value="ECO:0007669"/>
    <property type="project" value="UniProtKB-ARBA"/>
</dbReference>
<dbReference type="Proteomes" id="UP000324241">
    <property type="component" value="Unassembled WGS sequence"/>
</dbReference>
<dbReference type="EMBL" id="QUQM01000008">
    <property type="protein sequence ID" value="KAA8642599.1"/>
    <property type="molecule type" value="Genomic_DNA"/>
</dbReference>
<dbReference type="GeneID" id="54334245"/>
<name>A0A5M9MDJ6_9EURO</name>
<dbReference type="PANTHER" id="PTHR10578">
    <property type="entry name" value="S -2-HYDROXY-ACID OXIDASE-RELATED"/>
    <property type="match status" value="1"/>
</dbReference>
<dbReference type="GO" id="GO:0010181">
    <property type="term" value="F:FMN binding"/>
    <property type="evidence" value="ECO:0007669"/>
    <property type="project" value="InterPro"/>
</dbReference>
<feature type="binding site" evidence="7">
    <location>
        <begin position="86"/>
        <end position="88"/>
    </location>
    <ligand>
        <name>FMN</name>
        <dbReference type="ChEBI" id="CHEBI:58210"/>
    </ligand>
</feature>
<evidence type="ECO:0000256" key="2">
    <source>
        <dbReference type="ARBA" id="ARBA00023002"/>
    </source>
</evidence>
<feature type="domain" description="FMN hydroxy acid dehydrogenase" evidence="8">
    <location>
        <begin position="7"/>
        <end position="363"/>
    </location>
</feature>
<reference evidence="9 10" key="1">
    <citation type="submission" date="2019-08" db="EMBL/GenBank/DDBJ databases">
        <title>The genome sequence of a newly discovered highly antifungal drug resistant Aspergillus species, Aspergillus tanneri NIH 1004.</title>
        <authorList>
            <person name="Mounaud S."/>
            <person name="Singh I."/>
            <person name="Joardar V."/>
            <person name="Pakala S."/>
            <person name="Pakala S."/>
            <person name="Venepally P."/>
            <person name="Chung J.K."/>
            <person name="Losada L."/>
            <person name="Nierman W.C."/>
        </authorList>
    </citation>
    <scope>NUCLEOTIDE SEQUENCE [LARGE SCALE GENOMIC DNA]</scope>
    <source>
        <strain evidence="9 10">NIH1004</strain>
    </source>
</reference>
<evidence type="ECO:0000256" key="5">
    <source>
        <dbReference type="ARBA" id="ARBA00083297"/>
    </source>
</evidence>
<keyword evidence="7" id="KW-0285">Flavoprotein</keyword>
<evidence type="ECO:0000256" key="1">
    <source>
        <dbReference type="ARBA" id="ARBA00001917"/>
    </source>
</evidence>
<comment type="similarity">
    <text evidence="3">Belongs to the FMN-dependent alpha-hydroxy acid dehydrogenase family.</text>
</comment>
<dbReference type="RefSeq" id="XP_033421961.1">
    <property type="nucleotide sequence ID" value="XM_033576106.1"/>
</dbReference>
<feature type="binding site" evidence="7">
    <location>
        <position position="33"/>
    </location>
    <ligand>
        <name>glyoxylate</name>
        <dbReference type="ChEBI" id="CHEBI:36655"/>
    </ligand>
</feature>
<feature type="active site" description="Proton acceptor" evidence="6">
    <location>
        <position position="258"/>
    </location>
</feature>
<accession>A0A5M9MDJ6</accession>
<organism evidence="9 10">
    <name type="scientific">Aspergillus tanneri</name>
    <dbReference type="NCBI Taxonomy" id="1220188"/>
    <lineage>
        <taxon>Eukaryota</taxon>
        <taxon>Fungi</taxon>
        <taxon>Dikarya</taxon>
        <taxon>Ascomycota</taxon>
        <taxon>Pezizomycotina</taxon>
        <taxon>Eurotiomycetes</taxon>
        <taxon>Eurotiomycetidae</taxon>
        <taxon>Eurotiales</taxon>
        <taxon>Aspergillaceae</taxon>
        <taxon>Aspergillus</taxon>
        <taxon>Aspergillus subgen. Circumdati</taxon>
    </lineage>
</organism>
<dbReference type="PROSITE" id="PS51349">
    <property type="entry name" value="FMN_HYDROXY_ACID_DH_2"/>
    <property type="match status" value="1"/>
</dbReference>
<keyword evidence="2" id="KW-0560">Oxidoreductase</keyword>
<keyword evidence="7" id="KW-0288">FMN</keyword>
<feature type="binding site" evidence="7">
    <location>
        <position position="234"/>
    </location>
    <ligand>
        <name>FMN</name>
        <dbReference type="ChEBI" id="CHEBI:58210"/>
    </ligand>
</feature>
<dbReference type="InterPro" id="IPR000262">
    <property type="entry name" value="FMN-dep_DH"/>
</dbReference>
<dbReference type="CDD" id="cd02809">
    <property type="entry name" value="alpha_hydroxyacid_oxid_FMN"/>
    <property type="match status" value="1"/>
</dbReference>
<evidence type="ECO:0000256" key="3">
    <source>
        <dbReference type="ARBA" id="ARBA00024042"/>
    </source>
</evidence>
<comment type="cofactor">
    <cofactor evidence="1">
        <name>FMN</name>
        <dbReference type="ChEBI" id="CHEBI:58210"/>
    </cofactor>
</comment>
<dbReference type="InterPro" id="IPR037396">
    <property type="entry name" value="FMN_HAD"/>
</dbReference>
<feature type="binding site" evidence="7">
    <location>
        <position position="256"/>
    </location>
    <ligand>
        <name>FMN</name>
        <dbReference type="ChEBI" id="CHEBI:58210"/>
    </ligand>
</feature>
<dbReference type="Gene3D" id="3.20.20.70">
    <property type="entry name" value="Aldolase class I"/>
    <property type="match status" value="1"/>
</dbReference>
<proteinExistence type="inferred from homology"/>
<evidence type="ECO:0000313" key="10">
    <source>
        <dbReference type="Proteomes" id="UP000324241"/>
    </source>
</evidence>
<gene>
    <name evidence="9" type="ORF">ATNIH1004_011544</name>
</gene>
<dbReference type="AlphaFoldDB" id="A0A5M9MDJ6"/>
<feature type="binding site" evidence="7">
    <location>
        <begin position="312"/>
        <end position="313"/>
    </location>
    <ligand>
        <name>FMN</name>
        <dbReference type="ChEBI" id="CHEBI:58210"/>
    </ligand>
</feature>
<dbReference type="SUPFAM" id="SSF51395">
    <property type="entry name" value="FMN-linked oxidoreductases"/>
    <property type="match status" value="1"/>
</dbReference>
<feature type="binding site" evidence="7">
    <location>
        <position position="174"/>
    </location>
    <ligand>
        <name>glyoxylate</name>
        <dbReference type="ChEBI" id="CHEBI:36655"/>
    </ligand>
</feature>
<dbReference type="FunFam" id="3.20.20.70:FF:000056">
    <property type="entry name" value="hydroxyacid oxidase 2"/>
    <property type="match status" value="1"/>
</dbReference>
<dbReference type="PANTHER" id="PTHR10578:SF149">
    <property type="entry name" value="2-HYDROXYACID OXIDASE 2"/>
    <property type="match status" value="1"/>
</dbReference>
<evidence type="ECO:0000256" key="7">
    <source>
        <dbReference type="PIRSR" id="PIRSR000138-2"/>
    </source>
</evidence>
<evidence type="ECO:0000256" key="4">
    <source>
        <dbReference type="ARBA" id="ARBA00073420"/>
    </source>
</evidence>
<dbReference type="GO" id="GO:0016491">
    <property type="term" value="F:oxidoreductase activity"/>
    <property type="evidence" value="ECO:0007669"/>
    <property type="project" value="UniProtKB-KW"/>
</dbReference>
<feature type="binding site" evidence="7">
    <location>
        <position position="137"/>
    </location>
    <ligand>
        <name>FMN</name>
        <dbReference type="ChEBI" id="CHEBI:58210"/>
    </ligand>
</feature>
<dbReference type="PROSITE" id="PS00557">
    <property type="entry name" value="FMN_HYDROXY_ACID_DH_1"/>
    <property type="match status" value="1"/>
</dbReference>
<feature type="binding site" evidence="7">
    <location>
        <position position="258"/>
    </location>
    <ligand>
        <name>FMN</name>
        <dbReference type="ChEBI" id="CHEBI:58210"/>
    </ligand>
</feature>
<sequence>MANRPPTLDKRVFCIKDLKDAGNQKLPRVYRDYHDDGSMDMVTLRENETAFDHYKIRPRVLVNVHEIDTSTSIFGCKVAFPLAFSPTGMQKLAHPDGELATSRAAASSGLSMVLSSYSTVSLEEVIAHGQENPYAIQMCILRDRSIALQLLKRAEKAGYRAFFLSVDFPIIGQRLNEYRNGFVLPEHMSYPNLNFGGKHSFFDEDGRKSYDASLEWKSFIPWLRQNTTLPIWLKGITTKEDVQLAIEYGADGVVISNHGGRQLDGTPAAIDALRECEPVARGKIQIALEGGIRRGSDIFKALALGAQHCFVGRVPIWGLAYNGQDGVELAMKILHRELKTTMALAGCRTIKDIRRNHLSVLQADRTLARL</sequence>
<comment type="caution">
    <text evidence="9">The sequence shown here is derived from an EMBL/GenBank/DDBJ whole genome shotgun (WGS) entry which is preliminary data.</text>
</comment>
<evidence type="ECO:0000259" key="8">
    <source>
        <dbReference type="PROSITE" id="PS51349"/>
    </source>
</evidence>
<protein>
    <recommendedName>
        <fullName evidence="4">Oxidase FUB9</fullName>
    </recommendedName>
    <alternativeName>
        <fullName evidence="5">Fusaric acid biosynthesis protein 9</fullName>
    </alternativeName>
</protein>
<evidence type="ECO:0000256" key="6">
    <source>
        <dbReference type="PIRSR" id="PIRSR000138-1"/>
    </source>
</evidence>
<dbReference type="PIRSF" id="PIRSF000138">
    <property type="entry name" value="Al-hdrx_acd_dh"/>
    <property type="match status" value="1"/>
</dbReference>